<comment type="caution">
    <text evidence="1">The sequence shown here is derived from an EMBL/GenBank/DDBJ whole genome shotgun (WGS) entry which is preliminary data.</text>
</comment>
<gene>
    <name evidence="1" type="ORF">BUL40_06885</name>
</gene>
<evidence type="ECO:0000313" key="1">
    <source>
        <dbReference type="EMBL" id="OQD43544.1"/>
    </source>
</evidence>
<accession>A0A1V6LTP5</accession>
<keyword evidence="2" id="KW-1185">Reference proteome</keyword>
<dbReference type="Proteomes" id="UP000191680">
    <property type="component" value="Unassembled WGS sequence"/>
</dbReference>
<organism evidence="1 2">
    <name type="scientific">Croceivirga radicis</name>
    <dbReference type="NCBI Taxonomy" id="1929488"/>
    <lineage>
        <taxon>Bacteria</taxon>
        <taxon>Pseudomonadati</taxon>
        <taxon>Bacteroidota</taxon>
        <taxon>Flavobacteriia</taxon>
        <taxon>Flavobacteriales</taxon>
        <taxon>Flavobacteriaceae</taxon>
        <taxon>Croceivirga</taxon>
    </lineage>
</organism>
<dbReference type="EMBL" id="MTBC01000003">
    <property type="protein sequence ID" value="OQD43544.1"/>
    <property type="molecule type" value="Genomic_DNA"/>
</dbReference>
<dbReference type="RefSeq" id="WP_080318618.1">
    <property type="nucleotide sequence ID" value="NZ_MTBC01000003.1"/>
</dbReference>
<dbReference type="AlphaFoldDB" id="A0A1V6LTP5"/>
<proteinExistence type="predicted"/>
<evidence type="ECO:0000313" key="2">
    <source>
        <dbReference type="Proteomes" id="UP000191680"/>
    </source>
</evidence>
<protein>
    <submittedName>
        <fullName evidence="1">Uncharacterized protein</fullName>
    </submittedName>
</protein>
<sequence>MIYTFLNFFSGKNIINILILCFSLSIVSSCSKENEEDTFVRLTVNGEQITTSEANFTVGDRSDFNGDIDASFIGNGGTATRVFSWNNNLSTADYNADITATTDGSFQIIVKDAEGLTVLDRTIIGGAEPDSIDGVTANGAPGIWTVTIVATNFNGDGSFSLSAGD</sequence>
<reference evidence="1 2" key="1">
    <citation type="submission" date="2016-12" db="EMBL/GenBank/DDBJ databases">
        <authorList>
            <person name="Song W.-J."/>
            <person name="Kurnit D.M."/>
        </authorList>
    </citation>
    <scope>NUCLEOTIDE SEQUENCE [LARGE SCALE GENOMIC DNA]</scope>
    <source>
        <strain evidence="1 2">HSG9</strain>
    </source>
</reference>
<dbReference type="OrthoDB" id="979528at2"/>
<name>A0A1V6LTP5_9FLAO</name>